<protein>
    <recommendedName>
        <fullName evidence="4">Transposase</fullName>
    </recommendedName>
</protein>
<proteinExistence type="predicted"/>
<comment type="caution">
    <text evidence="2">The sequence shown here is derived from an EMBL/GenBank/DDBJ whole genome shotgun (WGS) entry which is preliminary data.</text>
</comment>
<dbReference type="RefSeq" id="WP_310059018.1">
    <property type="nucleotide sequence ID" value="NZ_JAVDVQ010000013.1"/>
</dbReference>
<feature type="region of interest" description="Disordered" evidence="1">
    <location>
        <begin position="175"/>
        <end position="266"/>
    </location>
</feature>
<feature type="compositionally biased region" description="Low complexity" evidence="1">
    <location>
        <begin position="226"/>
        <end position="235"/>
    </location>
</feature>
<keyword evidence="3" id="KW-1185">Reference proteome</keyword>
<feature type="compositionally biased region" description="Basic and acidic residues" evidence="1">
    <location>
        <begin position="239"/>
        <end position="254"/>
    </location>
</feature>
<reference evidence="2 3" key="1">
    <citation type="submission" date="2023-07" db="EMBL/GenBank/DDBJ databases">
        <title>Sorghum-associated microbial communities from plants grown in Nebraska, USA.</title>
        <authorList>
            <person name="Schachtman D."/>
        </authorList>
    </citation>
    <scope>NUCLEOTIDE SEQUENCE [LARGE SCALE GENOMIC DNA]</scope>
    <source>
        <strain evidence="2 3">BE167</strain>
    </source>
</reference>
<organism evidence="2 3">
    <name type="scientific">Arthrobacter ginsengisoli</name>
    <dbReference type="NCBI Taxonomy" id="1356565"/>
    <lineage>
        <taxon>Bacteria</taxon>
        <taxon>Bacillati</taxon>
        <taxon>Actinomycetota</taxon>
        <taxon>Actinomycetes</taxon>
        <taxon>Micrococcales</taxon>
        <taxon>Micrococcaceae</taxon>
        <taxon>Arthrobacter</taxon>
    </lineage>
</organism>
<sequence>MAEQWLADVAARLYAVPFDDFVSARTTAAKDASAAQGQRSRAEEVRSLPKPSVAAWTVNMLASRRPETLRELAALGQSMRAAQTSLDAPELRRLGQERRRLLGSAVKAALAVAEEQGRKISGTIAAEVEETLRAATADEGAAAAVQSGCLLRGLSADGVDLVDLAGAVALPGWEPSAPAPAEPAPAPSGPASSGQSARTGSTARKETGQPRLRAVRQEPRRSTPSALQRARAALTEAEEAARAAAEDARHHEEQLASTTALTDELSGTVRSLREQLSQREQELKAARKWRELAMAQAQQAARAADKARRTEDLARERVLRLGNTPEG</sequence>
<evidence type="ECO:0008006" key="4">
    <source>
        <dbReference type="Google" id="ProtNLM"/>
    </source>
</evidence>
<feature type="region of interest" description="Disordered" evidence="1">
    <location>
        <begin position="300"/>
        <end position="327"/>
    </location>
</feature>
<gene>
    <name evidence="2" type="ORF">J2X01_003045</name>
</gene>
<evidence type="ECO:0000313" key="3">
    <source>
        <dbReference type="Proteomes" id="UP001252243"/>
    </source>
</evidence>
<evidence type="ECO:0000256" key="1">
    <source>
        <dbReference type="SAM" id="MobiDB-lite"/>
    </source>
</evidence>
<name>A0ABU1UF39_9MICC</name>
<evidence type="ECO:0000313" key="2">
    <source>
        <dbReference type="EMBL" id="MDR7083750.1"/>
    </source>
</evidence>
<dbReference type="EMBL" id="JAVDVQ010000013">
    <property type="protein sequence ID" value="MDR7083750.1"/>
    <property type="molecule type" value="Genomic_DNA"/>
</dbReference>
<feature type="compositionally biased region" description="Pro residues" evidence="1">
    <location>
        <begin position="177"/>
        <end position="188"/>
    </location>
</feature>
<feature type="compositionally biased region" description="Basic and acidic residues" evidence="1">
    <location>
        <begin position="303"/>
        <end position="319"/>
    </location>
</feature>
<dbReference type="Proteomes" id="UP001252243">
    <property type="component" value="Unassembled WGS sequence"/>
</dbReference>
<accession>A0ABU1UF39</accession>